<dbReference type="Proteomes" id="UP000301424">
    <property type="component" value="Segment"/>
</dbReference>
<name>A0A482MMS5_9CAUD</name>
<keyword evidence="2" id="KW-1185">Reference proteome</keyword>
<gene>
    <name evidence="1" type="ORF">BcepSauron_192</name>
</gene>
<dbReference type="EMBL" id="MK552141">
    <property type="protein sequence ID" value="QBQ74572.1"/>
    <property type="molecule type" value="Genomic_DNA"/>
</dbReference>
<sequence length="207" mass="23534">MSHSNNPTTFGENGFYSREKVRPALAAFPEFVPLDATKMGIGDAYIPRRLERLLKFLRLKDHPTHAPIKDWTKGQAIDNLLNPDYHGPFFVINTSNTSGYVAHSPCQFADLLVKRYNPNGSETSPFKIPATWLPLDIRLPIVDLRNNKSFQRLLDLELVTVVSPERAAAILETPEAKAEQERFDSITASRRVQPRWPVTAHIMSYDY</sequence>
<proteinExistence type="predicted"/>
<organism evidence="1 2">
    <name type="scientific">Burkholderia phage BcepSauron</name>
    <dbReference type="NCBI Taxonomy" id="2530033"/>
    <lineage>
        <taxon>Viruses</taxon>
        <taxon>Duplodnaviria</taxon>
        <taxon>Heunggongvirae</taxon>
        <taxon>Uroviricota</taxon>
        <taxon>Caudoviricetes</taxon>
        <taxon>Sarumanvirus</taxon>
        <taxon>Sarumanvirus bcepsauron</taxon>
    </lineage>
</organism>
<evidence type="ECO:0000313" key="1">
    <source>
        <dbReference type="EMBL" id="QBQ74572.1"/>
    </source>
</evidence>
<reference evidence="1 2" key="1">
    <citation type="submission" date="2019-02" db="EMBL/GenBank/DDBJ databases">
        <title>Complete genome sequence of Burkholderia cenocepacia phage BcepSauron.</title>
        <authorList>
            <person name="Park K."/>
            <person name="Gonzalez C."/>
            <person name="Liu M."/>
            <person name="Gill J."/>
        </authorList>
    </citation>
    <scope>NUCLEOTIDE SEQUENCE [LARGE SCALE GENOMIC DNA]</scope>
</reference>
<accession>A0A482MMS5</accession>
<protein>
    <submittedName>
        <fullName evidence="1">Uncharacterized protein</fullName>
    </submittedName>
</protein>
<evidence type="ECO:0000313" key="2">
    <source>
        <dbReference type="Proteomes" id="UP000301424"/>
    </source>
</evidence>